<dbReference type="RefSeq" id="WP_101298446.1">
    <property type="nucleotide sequence ID" value="NZ_CP025197.1"/>
</dbReference>
<dbReference type="Pfam" id="PF04025">
    <property type="entry name" value="RemA-like"/>
    <property type="match status" value="1"/>
</dbReference>
<dbReference type="OrthoDB" id="9811390at2"/>
<dbReference type="Proteomes" id="UP000233534">
    <property type="component" value="Chromosome"/>
</dbReference>
<name>A0A2K9DWS7_9FIRM</name>
<keyword evidence="3" id="KW-1185">Reference proteome</keyword>
<dbReference type="Proteomes" id="UP000239720">
    <property type="component" value="Unassembled WGS sequence"/>
</dbReference>
<evidence type="ECO:0000313" key="1">
    <source>
        <dbReference type="EMBL" id="AUG55997.1"/>
    </source>
</evidence>
<evidence type="ECO:0000313" key="2">
    <source>
        <dbReference type="EMBL" id="PQQ65814.1"/>
    </source>
</evidence>
<proteinExistence type="predicted"/>
<sequence>MFLHIGGEYVVPVKNIIAIMDLETTSISKDTKEFLRVAEEEGFVKAVTDDIPKSYIITEFNKKSEIYLSAISSVTLQKRIKSMSGVKNYLDKQK</sequence>
<dbReference type="KEGG" id="hsc:HVS_00025"/>
<gene>
    <name evidence="2" type="ORF">B9R14_02880</name>
    <name evidence="1" type="ORF">HVS_00025</name>
</gene>
<accession>A0A2K9DWS7</accession>
<dbReference type="EMBL" id="NEMB01000003">
    <property type="protein sequence ID" value="PQQ65814.1"/>
    <property type="molecule type" value="Genomic_DNA"/>
</dbReference>
<dbReference type="EMBL" id="CP025197">
    <property type="protein sequence ID" value="AUG55997.1"/>
    <property type="molecule type" value="Genomic_DNA"/>
</dbReference>
<evidence type="ECO:0000313" key="4">
    <source>
        <dbReference type="Proteomes" id="UP000239720"/>
    </source>
</evidence>
<dbReference type="NCBIfam" id="NF046065">
    <property type="entry name" value="MtxRegRemB"/>
    <property type="match status" value="1"/>
</dbReference>
<evidence type="ECO:0000313" key="3">
    <source>
        <dbReference type="Proteomes" id="UP000233534"/>
    </source>
</evidence>
<reference evidence="1 3" key="1">
    <citation type="submission" date="2017-12" db="EMBL/GenBank/DDBJ databases">
        <title>Complete genome sequence of Herbivorax saccincola GGR1, a novel Cellulosome-producing hydrolytic bacterium in a thermophilic biogas plant, established by Illumina and Nanopore MinION sequencing.</title>
        <authorList>
            <person name="Pechtl A."/>
            <person name="Ruckert C."/>
            <person name="Koeck D.E."/>
            <person name="Maus I."/>
            <person name="Winkler A."/>
            <person name="Kalinowski J."/>
            <person name="Puhler A."/>
            <person name="Schwarz W.W."/>
            <person name="Zverlov V.V."/>
            <person name="Schluter A."/>
            <person name="Liebl W."/>
        </authorList>
    </citation>
    <scope>NUCLEOTIDE SEQUENCE [LARGE SCALE GENOMIC DNA]</scope>
    <source>
        <strain evidence="1">GGR1</strain>
        <strain evidence="3">SR1</strain>
    </source>
</reference>
<dbReference type="InterPro" id="IPR007169">
    <property type="entry name" value="RemA-like"/>
</dbReference>
<protein>
    <submittedName>
        <fullName evidence="2">DUF370 domain-containing protein</fullName>
    </submittedName>
</protein>
<organism evidence="1 3">
    <name type="scientific">Acetivibrio saccincola</name>
    <dbReference type="NCBI Taxonomy" id="1677857"/>
    <lineage>
        <taxon>Bacteria</taxon>
        <taxon>Bacillati</taxon>
        <taxon>Bacillota</taxon>
        <taxon>Clostridia</taxon>
        <taxon>Eubacteriales</taxon>
        <taxon>Oscillospiraceae</taxon>
        <taxon>Acetivibrio</taxon>
    </lineage>
</organism>
<reference evidence="2 4" key="2">
    <citation type="journal article" date="2018" name="Syst. Appl. Microbiol.">
        <title>Characterization and high-quality draft genome sequence of Herbivorax saccincola A7, an anaerobic, alkaliphilic, thermophilic, cellulolytic, and xylanolytic bacterium.</title>
        <authorList>
            <person name="Aikawa S."/>
            <person name="Baramee S."/>
            <person name="Sermsathanaswadi J."/>
            <person name="Thianheng P."/>
            <person name="Tachaapaikoon C."/>
            <person name="Shikata A."/>
            <person name="Waeonukul R."/>
            <person name="Pason P."/>
            <person name="Ratanakhanokchai K."/>
            <person name="Kosugi A."/>
        </authorList>
    </citation>
    <scope>NUCLEOTIDE SEQUENCE [LARGE SCALE GENOMIC DNA]</scope>
    <source>
        <strain evidence="2 4">A7</strain>
    </source>
</reference>
<dbReference type="AlphaFoldDB" id="A0A2K9DWS7"/>